<feature type="transmembrane region" description="Helical" evidence="1">
    <location>
        <begin position="124"/>
        <end position="145"/>
    </location>
</feature>
<sequence>MNKIVKQTDRKLSYIEKKRKSQSILWYGVSIAILSFIIHLVLQALTRSVLSQSVPQFMMPSYFSTISLYVLVAFIMYIVYMIRYFDLLTFAEISANKWYTLAKNGYDPLKMILTKLLIRLKEIVIYYTIGYIVTILLTMLLQYPFIVNYMISLYMVGLVDIIFVTVVTMECSLFITEQRDARYVIVISAIIIWILRLSSGYYNLISDPVSMQNITHLFDYFGQSNYLFYFLIVVIIALITLVVRAQKISQYTNFPFYEKDMDLDDGVRIVIPKQDSYEDIVNQFVRNQRHKGFDQLVMTVLIAAITCSIVVNLFVLYVSTASPEKKSEAFGKIAYIVETDEMEPDLLCNDLAFFDSIGRTDAVYENEIILYETKEGPRTGFIKTIDENHNMVVETRKHTAQKQDIIICKEDVYGTLTGRNPWLGVLLLFANTIFGRLLCLLIPALLLYYYKPIKNYLRRRGMSKY</sequence>
<keyword evidence="1" id="KW-1133">Transmembrane helix</keyword>
<gene>
    <name evidence="2" type="ORF">H9Q80_01035</name>
</gene>
<keyword evidence="1" id="KW-0472">Membrane</keyword>
<evidence type="ECO:0000313" key="3">
    <source>
        <dbReference type="Proteomes" id="UP000515856"/>
    </source>
</evidence>
<dbReference type="AlphaFoldDB" id="A0A7G9GP43"/>
<evidence type="ECO:0008006" key="4">
    <source>
        <dbReference type="Google" id="ProtNLM"/>
    </source>
</evidence>
<dbReference type="EMBL" id="CP060636">
    <property type="protein sequence ID" value="QNM12575.1"/>
    <property type="molecule type" value="Genomic_DNA"/>
</dbReference>
<name>A0A7G9GP43_9FIRM</name>
<protein>
    <recommendedName>
        <fullName evidence="4">Signal peptidase I</fullName>
    </recommendedName>
</protein>
<feature type="transmembrane region" description="Helical" evidence="1">
    <location>
        <begin position="183"/>
        <end position="205"/>
    </location>
</feature>
<keyword evidence="1" id="KW-0812">Transmembrane</keyword>
<dbReference type="Proteomes" id="UP000515856">
    <property type="component" value="Chromosome"/>
</dbReference>
<reference evidence="2 3" key="1">
    <citation type="submission" date="2020-08" db="EMBL/GenBank/DDBJ databases">
        <authorList>
            <person name="Liu C."/>
            <person name="Sun Q."/>
        </authorList>
    </citation>
    <scope>NUCLEOTIDE SEQUENCE [LARGE SCALE GENOMIC DNA]</scope>
    <source>
        <strain evidence="2 3">NSJ-61</strain>
    </source>
</reference>
<feature type="transmembrane region" description="Helical" evidence="1">
    <location>
        <begin position="62"/>
        <end position="80"/>
    </location>
</feature>
<evidence type="ECO:0000313" key="2">
    <source>
        <dbReference type="EMBL" id="QNM12575.1"/>
    </source>
</evidence>
<accession>A0A7G9GP43</accession>
<dbReference type="KEGG" id="ehn:H9Q80_01035"/>
<evidence type="ECO:0000256" key="1">
    <source>
        <dbReference type="SAM" id="Phobius"/>
    </source>
</evidence>
<dbReference type="RefSeq" id="WP_117452879.1">
    <property type="nucleotide sequence ID" value="NZ_CP060636.1"/>
</dbReference>
<feature type="transmembrane region" description="Helical" evidence="1">
    <location>
        <begin position="296"/>
        <end position="318"/>
    </location>
</feature>
<feature type="transmembrane region" description="Helical" evidence="1">
    <location>
        <begin position="151"/>
        <end position="176"/>
    </location>
</feature>
<feature type="transmembrane region" description="Helical" evidence="1">
    <location>
        <begin position="225"/>
        <end position="243"/>
    </location>
</feature>
<feature type="transmembrane region" description="Helical" evidence="1">
    <location>
        <begin position="24"/>
        <end position="42"/>
    </location>
</feature>
<organism evidence="2 3">
    <name type="scientific">[Eubacterium] hominis</name>
    <dbReference type="NCBI Taxonomy" id="2764325"/>
    <lineage>
        <taxon>Bacteria</taxon>
        <taxon>Bacillati</taxon>
        <taxon>Bacillota</taxon>
        <taxon>Erysipelotrichia</taxon>
        <taxon>Erysipelotrichales</taxon>
        <taxon>Erysipelotrichaceae</taxon>
        <taxon>Amedibacillus</taxon>
    </lineage>
</organism>
<feature type="transmembrane region" description="Helical" evidence="1">
    <location>
        <begin position="422"/>
        <end position="450"/>
    </location>
</feature>
<proteinExistence type="predicted"/>
<keyword evidence="3" id="KW-1185">Reference proteome</keyword>